<gene>
    <name evidence="2" type="ORF">UFOVP436_125</name>
    <name evidence="3" type="ORF">UFOVP784_125</name>
</gene>
<evidence type="ECO:0000313" key="2">
    <source>
        <dbReference type="EMBL" id="CAB4143364.1"/>
    </source>
</evidence>
<sequence>MANNNDIDITSDEASQNLYSDSDLAPLSSLFREMGNDRSTWAKIGGALEDVVGVTAEVLSMGDYNYRNSFNQAIDNDITGKIGNYTQADFYDSDSLFVKLTSYRKSEMSHLKEEKTRNLVFERIYQSGLIQLAEMAGGIREFAKLRFENAETLRASASKFNDPVRDTVWLEKLIQVKNYFYQDPLTLATVYKFFPNLYRLFITALAATGDYGHNIDDDPLNNHKQIMENMFKSFGTDEEGNAVFKPIWAIENFLTSQKIDKVIKEMGWTTSNAPASPDIFHLRLGASNFYVPPVSINVNTGFQTGSLTGGAIRQKASPKFNTGYKDTTINLKLYFPNYEEIWGITIDDATRVTLNSNFHIDFKDPAHEQKIDKFLSSLRGLIASFKYAPIIPIKNHYLNSVFDITGVALSSMTISTVPGFPFTLEVDLELFQFNHKPYLPMIKDFNQAIHWGKYRHYMGRAAGALANSVNAEFLTSAPTEPAVPGKAEDKILTGSVSAPELANENDSYETSPYGAMPTDTKPYDNGILTTNVFNDWVNGNGITLYVPESVQSKIFSPDTASFRSDEEKAVQEFGRAFWENLLYKFGINVTDVTLYRSLDTVVINSTEMKSSLYAKSVASKIVDVALAGANAKNVYEMVYDASVINYINTEKITNVFVIDYLRNRKSPNELQVPVLGTPEETQALKEKKWELYLSSQSVKGMLNYRIDGNTESILRKKKINIDKSSKDWTNTRAMEEKKFVDAFMATLYERVFQDESIRSLLNIGAIKDAENVNRTDGTNISAFTIREWEVPMMKIDLDPNSVIVNSVSLSMGNNLARLQLQMQEEPTFQYIGSKDTMISIAMTVFGENELKKIKKMFDFLSGLARLEHAAGVIGFMGIKNVITALAGVKYVLPLNFSVQTVEGFPHVYNVQLMLVDFDIFQQKRESISNQQQAAFIKEFGSKRNPFLRLKQRWDMINAYPDLPLDLIDADSKDMVGTLDPDFYFRSFEMYDDDVVKSIVDPSEYTIPTSNANEKNNLNDRGKSYVYFVKKILIENNGDINKVKEYLIDQSKLSSSEAMKVFRIAIFDQMNEPEFESPLQASRFIANKYPTIWKDMIDLFQDDDDIEYSFEDVKFGTRYGELKIGDIVSGSKEEVSKFNKLIADSIEKADGKELPSFDPDDVDHFGLMHFIPAADSGQTGKLPAIYQTPDGGYILGYQHKDDGRFYIAQDFLRIDSKGKLTPTSQVTTISDTQTPERDPQKSHTGVPTAKSLDSYMNAYGNDSMDSPQAVSTGGSHKGVAKHWQKMMLDTRYRDIGGRMVRAFPTYMLWLIDDSNYFAGVKLFDNFYGLQSIIDFSIVQSEDILGDTLMLRLSNTYSKLSRPELTLTSIINTDGVLTNGVTNKDIKDTSTNLAEGTAAVLQTLLNRSMNIKSHMSSKYVTEIENMRLKPGVRVHLRAGYGSNPNSLQTVFNGVIAEVEHGEIMTIIAQSDAIELSPIINSTKKKGDSGKIDGGINTGLWMSEPRDLMIRLLSMGASRMREAFAHATRGAVFSENKFGIRHFGSILYAPLTPEEEQKSASYKASVINAFNAIAKNPISGAGGLAWNSTVNIATGGTAQLINTGINVGTAGMFSPAQNLTGLESAGGSVRTPIVGAMQSLWGNFSTQRDLEIFKRNIYPGNGVGVAQFLGGDLDDGWATMASIDMTMIDDEKFGYLDRLSNSSWSGLIDQSGKGDIDALEVIEKATANNKLVDSSNAIGTSKIIAGAASLTVGAFASPLAGLALGSGLLGSMNGRGLTNIMKTMGLVSDLDDDIYDEVSFRAQTYMRSIWDMFQMCARLLPNYIVAVRPFEDRSTIFYGKPHWLYTSGVFPVSTGFPNEENAKVNGITTPGYINAEDTLNEILSSVNKGTGPVADSIAALQNKESTVADNMATMSKEMMSGTGIFAPSARLRGRVINFNDTERQKYYANGKVVSRLPVTKGKVQVGFHLPFSDSGTNDPQATDGKKRDRVVQENKYIDYIDRPIQQTHKQIDQLPIRFRYPFFTNRTTGTLRSLDYDKMIKSAKGEDVAKIISNIVEISLLEKSLISKEKDSDSTALVTKKSEGGEPTLDFNFNFASKLPFLGLDEILVGTAAFDPSGIFDPEGKLGINLATQIIRMPLPILSTSDTQISGDNQPVLLEKYEKYYDGLDPAYALQEKYKHIQLDFSEWGMPKSAEDEQFYIAMRWPYDPVKYRTADLGWDEGSTGDAKRQVLQDFLRMYNLKEEDLVGTPEDYKKRKVLVYNPEKKVAVVCTPAYFLWGETEADNEDGGSNTIDAIVSPDAAYFLHLLINDKGQILSPMENIGTITADQADGNSVLSTAGQWAGLGMAEQNLKECMFTFVPDNTPVGVVTSNFNPANRFTYDNTEAKLGLDETFLVGFGAFKAGDEGRNLEDYSNNGFLPAVVASATAGIDNRMGGKELIVDGVSPKEFYSFDEALALKSSADWQRDWSFGGNYMKYYDNVQAADYESLKQDKLIEQLEQDKEAKTFDNFKEVYDPLDSVSVTARGFYDEKFDSTVKTIAGNGRRVYEAQQIWDQFRYGYHNYDSVKNVFYQMFKLDPNDDTESSDPIFQILVGNKFEAFEEFGADSRSSEFLTLLGADWAPALSNRTGATSVNAIDIAVNEYVDGGFDGFDENNLKIINKDKGVIDAYNALVYKKVSGIRNLVKGHFESYEYGTPPPDPDPAKETDKTAAKKDSNDSILADVLSKLGKAKTPNDKATELLSSIKTPKQLFLLLVGIFRQKLWSDPYARAWVVLRPDKKRFNPSTSGAVLNAVAPAAMMFNLGSDDNDQWSFRSFDRIFNAFIDYNAEYASNPQSLIKLLKANAKEGSNAGNWLTGVLEDVDSFWDRNIGPIFTAFDAALGNLLNMFRMSMAQMGYGLGELENFTKQANILNKAYNDSIYYSLGRQGTLLRAVDNPFTREYGEPVVEIREPFQRLHYISSFTHILKNNIKENFSGVATQITAVSDGKYPVTVSLDKAAPPERQVEKTVETGLYFDNIKGEGVWGMLHPIFHPLQTVRGIAKHAQGDPDELTARRVALSHLKESLKDIYGGEIIVIGNADIRPHDIVYLADVYERMYGIFEVEQVVHHFTPETGFVTSITPNAFVTVNDPSRWFLSSWMASQFSMQNLRNDARLLLANKSNNSRMTVNGDVSVDRLGEMLKSQMVGGMQFTHGHSALLKDIQANSLADSMPEGAERMKAMIAASTGRQEGSMGAAVFAGLVMPAITAGATLATTVFGGPLAGAAVAAGLSLATDGAWNAWKWVRDNVLDQHGCYIQYLSKNGQPMDAGLSNFQGMVVGKYHSIKLLPGLLNARTKTKSIEGNAYIRSDDLLKNLGWKEKEIGDLVRYISLENAIVHSQLLKYSGLGPEKTGLNQYFKTIVYVKHVVDGDTCDVIDVLSGSDETYREYRIRFDGVDTSELQKNNVSKDIGIIDVNSTASKGMFFTKAALEGRLVVLRISPNNSTMILTADDLEAGALVNNRVNYAQSRTGEKWGNSGPIRYMASVFYKTDAQSYASIKNQVRSIFLTIPETTNNTLAFVRDKVKELISPESVIYTRFDQLYEATVDAQSLLVGSVPIYSAPRTAIHFETTGETDPLNALSNIEIRAFDALVDMLILLKVYNKASEWPMTEWDEYYEDGSPVTLNWELVVNGLAKVYTAGLSLVSGPALIQSQEMIPMLKNVGS</sequence>
<accession>A0A6J5M9K0</accession>
<feature type="region of interest" description="Disordered" evidence="1">
    <location>
        <begin position="2688"/>
        <end position="2712"/>
    </location>
</feature>
<dbReference type="EMBL" id="LR796737">
    <property type="protein sequence ID" value="CAB4162805.1"/>
    <property type="molecule type" value="Genomic_DNA"/>
</dbReference>
<feature type="region of interest" description="Disordered" evidence="1">
    <location>
        <begin position="1221"/>
        <end position="1249"/>
    </location>
</feature>
<evidence type="ECO:0008006" key="4">
    <source>
        <dbReference type="Google" id="ProtNLM"/>
    </source>
</evidence>
<feature type="compositionally biased region" description="Polar residues" evidence="1">
    <location>
        <begin position="1221"/>
        <end position="1232"/>
    </location>
</feature>
<reference evidence="2" key="1">
    <citation type="submission" date="2020-04" db="EMBL/GenBank/DDBJ databases">
        <authorList>
            <person name="Chiriac C."/>
            <person name="Salcher M."/>
            <person name="Ghai R."/>
            <person name="Kavagutti S V."/>
        </authorList>
    </citation>
    <scope>NUCLEOTIDE SEQUENCE</scope>
</reference>
<dbReference type="EMBL" id="LR796418">
    <property type="protein sequence ID" value="CAB4143364.1"/>
    <property type="molecule type" value="Genomic_DNA"/>
</dbReference>
<evidence type="ECO:0000313" key="3">
    <source>
        <dbReference type="EMBL" id="CAB4162805.1"/>
    </source>
</evidence>
<feature type="compositionally biased region" description="Basic and acidic residues" evidence="1">
    <location>
        <begin position="2698"/>
        <end position="2712"/>
    </location>
</feature>
<organism evidence="2">
    <name type="scientific">uncultured Caudovirales phage</name>
    <dbReference type="NCBI Taxonomy" id="2100421"/>
    <lineage>
        <taxon>Viruses</taxon>
        <taxon>Duplodnaviria</taxon>
        <taxon>Heunggongvirae</taxon>
        <taxon>Uroviricota</taxon>
        <taxon>Caudoviricetes</taxon>
        <taxon>Peduoviridae</taxon>
        <taxon>Maltschvirus</taxon>
        <taxon>Maltschvirus maltsch</taxon>
    </lineage>
</organism>
<name>A0A6J5M9K0_9CAUD</name>
<evidence type="ECO:0000256" key="1">
    <source>
        <dbReference type="SAM" id="MobiDB-lite"/>
    </source>
</evidence>
<proteinExistence type="predicted"/>
<protein>
    <recommendedName>
        <fullName evidence="4">Baseplate hub protein</fullName>
    </recommendedName>
</protein>